<gene>
    <name evidence="1" type="ORF">HYN43_012185</name>
</gene>
<keyword evidence="2" id="KW-1185">Reference proteome</keyword>
<reference evidence="1 2" key="1">
    <citation type="submission" date="2018-10" db="EMBL/GenBank/DDBJ databases">
        <title>Genome sequencing of Mucilaginibacter sp. HYN0043.</title>
        <authorList>
            <person name="Kim M."/>
            <person name="Yi H."/>
        </authorList>
    </citation>
    <scope>NUCLEOTIDE SEQUENCE [LARGE SCALE GENOMIC DNA]</scope>
    <source>
        <strain evidence="1 2">HYN0043</strain>
    </source>
</reference>
<name>A0A494VXE6_9SPHI</name>
<evidence type="ECO:0000313" key="2">
    <source>
        <dbReference type="Proteomes" id="UP000270046"/>
    </source>
</evidence>
<organism evidence="1 2">
    <name type="scientific">Mucilaginibacter celer</name>
    <dbReference type="NCBI Taxonomy" id="2305508"/>
    <lineage>
        <taxon>Bacteria</taxon>
        <taxon>Pseudomonadati</taxon>
        <taxon>Bacteroidota</taxon>
        <taxon>Sphingobacteriia</taxon>
        <taxon>Sphingobacteriales</taxon>
        <taxon>Sphingobacteriaceae</taxon>
        <taxon>Mucilaginibacter</taxon>
    </lineage>
</organism>
<protein>
    <submittedName>
        <fullName evidence="1">Uncharacterized protein</fullName>
    </submittedName>
</protein>
<proteinExistence type="predicted"/>
<dbReference type="EMBL" id="CP032869">
    <property type="protein sequence ID" value="AYL95998.1"/>
    <property type="molecule type" value="Genomic_DNA"/>
</dbReference>
<dbReference type="Proteomes" id="UP000270046">
    <property type="component" value="Chromosome"/>
</dbReference>
<dbReference type="AlphaFoldDB" id="A0A494VXE6"/>
<dbReference type="KEGG" id="muh:HYN43_012185"/>
<accession>A0A494VXE6</accession>
<sequence length="115" mass="13741">MIFLNLFKKDPLRQKILAIKKDIKKIISKVCTERYWIEWVGAYHINPKHLAFRICVKSDDMKLKLKSDAELYKVLRDVLDKHDYPVEARDKVFIGFESQQTVDRESDGKWHIHVQ</sequence>
<evidence type="ECO:0000313" key="1">
    <source>
        <dbReference type="EMBL" id="AYL95998.1"/>
    </source>
</evidence>
<dbReference type="RefSeq" id="WP_119409605.1">
    <property type="nucleotide sequence ID" value="NZ_CP032869.1"/>
</dbReference>
<dbReference type="OrthoDB" id="1454315at2"/>